<dbReference type="InterPro" id="IPR006984">
    <property type="entry name" value="Fcf1/UTP23"/>
</dbReference>
<keyword evidence="1" id="KW-0539">Nucleus</keyword>
<feature type="region of interest" description="Disordered" evidence="2">
    <location>
        <begin position="132"/>
        <end position="235"/>
    </location>
</feature>
<evidence type="ECO:0000256" key="1">
    <source>
        <dbReference type="ARBA" id="ARBA00023242"/>
    </source>
</evidence>
<proteinExistence type="predicted"/>
<dbReference type="GeneID" id="30033055"/>
<organism evidence="4 5">
    <name type="scientific">Sugiyamaella lignohabitans</name>
    <dbReference type="NCBI Taxonomy" id="796027"/>
    <lineage>
        <taxon>Eukaryota</taxon>
        <taxon>Fungi</taxon>
        <taxon>Dikarya</taxon>
        <taxon>Ascomycota</taxon>
        <taxon>Saccharomycotina</taxon>
        <taxon>Dipodascomycetes</taxon>
        <taxon>Dipodascales</taxon>
        <taxon>Trichomonascaceae</taxon>
        <taxon>Sugiyamaella</taxon>
    </lineage>
</organism>
<feature type="compositionally biased region" description="Basic and acidic residues" evidence="2">
    <location>
        <begin position="36"/>
        <end position="61"/>
    </location>
</feature>
<dbReference type="GO" id="GO:0000447">
    <property type="term" value="P:endonucleolytic cleavage in ITS1 to separate SSU-rRNA from 5.8S rRNA and LSU-rRNA from tricistronic rRNA transcript (SSU-rRNA, 5.8S rRNA, LSU-rRNA)"/>
    <property type="evidence" value="ECO:0007669"/>
    <property type="project" value="EnsemblFungi"/>
</dbReference>
<feature type="compositionally biased region" description="Polar residues" evidence="2">
    <location>
        <begin position="185"/>
        <end position="195"/>
    </location>
</feature>
<evidence type="ECO:0000313" key="5">
    <source>
        <dbReference type="Proteomes" id="UP000189580"/>
    </source>
</evidence>
<dbReference type="Pfam" id="PF04900">
    <property type="entry name" value="Fcf1"/>
    <property type="match status" value="2"/>
</dbReference>
<gene>
    <name evidence="4" type="primary">UTP23</name>
    <name evidence="4" type="ORF">AWJ20_1271</name>
</gene>
<feature type="compositionally biased region" description="Polar residues" evidence="2">
    <location>
        <begin position="132"/>
        <end position="142"/>
    </location>
</feature>
<feature type="domain" description="UTP23 sensor motif region" evidence="3">
    <location>
        <begin position="165"/>
        <end position="183"/>
    </location>
</feature>
<keyword evidence="5" id="KW-1185">Reference proteome</keyword>
<dbReference type="EMBL" id="CP014501">
    <property type="protein sequence ID" value="ANB12993.1"/>
    <property type="molecule type" value="Genomic_DNA"/>
</dbReference>
<protein>
    <submittedName>
        <fullName evidence="4">Utp23p</fullName>
    </submittedName>
</protein>
<dbReference type="AlphaFoldDB" id="A0A167DJU5"/>
<feature type="compositionally biased region" description="Basic residues" evidence="2">
    <location>
        <begin position="203"/>
        <end position="212"/>
    </location>
</feature>
<accession>A0A167DJU5</accession>
<dbReference type="GO" id="GO:0070181">
    <property type="term" value="F:small ribosomal subunit rRNA binding"/>
    <property type="evidence" value="ECO:0007669"/>
    <property type="project" value="EnsemblFungi"/>
</dbReference>
<feature type="region of interest" description="Disordered" evidence="2">
    <location>
        <begin position="30"/>
        <end position="63"/>
    </location>
</feature>
<dbReference type="InterPro" id="IPR057776">
    <property type="entry name" value="UTP23_sensor"/>
</dbReference>
<sequence length="235" mass="26558">MITQCTMNELYKTKNQEAIDLAKTFERRRCNHRFKPKEQERDENNDETKDEGKKKNDDDGPKSAFDCLTSVVNVKGKNVHRYVVATQKSGLRSYFRSIPAVPLIYMKRSVMIMEPMSPITVRARELIEKSKLSQGLNDPTTNLKRKQEESGDEEISENGNDQPTKKKRKGPKQPNPLSMKKKKNPTLSNIITAETSESSENSKKKRRRKHHSSGVNAATNGTEAVVEPTPASPAS</sequence>
<dbReference type="PANTHER" id="PTHR12416">
    <property type="entry name" value="RRNA-PROCESSING PROTEIN UTP23 HOMOLOG"/>
    <property type="match status" value="1"/>
</dbReference>
<dbReference type="Gene3D" id="3.40.50.1010">
    <property type="entry name" value="5'-nuclease"/>
    <property type="match status" value="1"/>
</dbReference>
<dbReference type="Pfam" id="PF24779">
    <property type="entry name" value="UTP23_sensor"/>
    <property type="match status" value="1"/>
</dbReference>
<dbReference type="GO" id="GO:0000480">
    <property type="term" value="P:endonucleolytic cleavage in 5'-ETS of tricistronic rRNA transcript (SSU-rRNA, 5.8S rRNA, LSU-rRNA)"/>
    <property type="evidence" value="ECO:0007669"/>
    <property type="project" value="EnsemblFungi"/>
</dbReference>
<dbReference type="GO" id="GO:0000472">
    <property type="term" value="P:endonucleolytic cleavage to generate mature 5'-end of SSU-rRNA from (SSU-rRNA, 5.8S rRNA, LSU-rRNA)"/>
    <property type="evidence" value="ECO:0007669"/>
    <property type="project" value="EnsemblFungi"/>
</dbReference>
<dbReference type="KEGG" id="slb:AWJ20_1271"/>
<evidence type="ECO:0000313" key="4">
    <source>
        <dbReference type="EMBL" id="ANB12993.1"/>
    </source>
</evidence>
<dbReference type="RefSeq" id="XP_018735470.1">
    <property type="nucleotide sequence ID" value="XM_018878136.1"/>
</dbReference>
<reference evidence="4 5" key="1">
    <citation type="submission" date="2016-02" db="EMBL/GenBank/DDBJ databases">
        <title>Complete genome sequence and transcriptome regulation of the pentose utilising yeast Sugiyamaella lignohabitans.</title>
        <authorList>
            <person name="Bellasio M."/>
            <person name="Peymann A."/>
            <person name="Valli M."/>
            <person name="Sipitzky M."/>
            <person name="Graf A."/>
            <person name="Sauer M."/>
            <person name="Marx H."/>
            <person name="Mattanovich D."/>
        </authorList>
    </citation>
    <scope>NUCLEOTIDE SEQUENCE [LARGE SCALE GENOMIC DNA]</scope>
    <source>
        <strain evidence="4 5">CBS 10342</strain>
    </source>
</reference>
<dbReference type="Proteomes" id="UP000189580">
    <property type="component" value="Chromosome a"/>
</dbReference>
<dbReference type="GO" id="GO:0032040">
    <property type="term" value="C:small-subunit processome"/>
    <property type="evidence" value="ECO:0007669"/>
    <property type="project" value="EnsemblFungi"/>
</dbReference>
<evidence type="ECO:0000256" key="2">
    <source>
        <dbReference type="SAM" id="MobiDB-lite"/>
    </source>
</evidence>
<dbReference type="OrthoDB" id="25675at2759"/>
<evidence type="ECO:0000259" key="3">
    <source>
        <dbReference type="Pfam" id="PF24779"/>
    </source>
</evidence>
<name>A0A167DJU5_9ASCO</name>